<feature type="region of interest" description="Disordered" evidence="1">
    <location>
        <begin position="126"/>
        <end position="253"/>
    </location>
</feature>
<evidence type="ECO:0000313" key="4">
    <source>
        <dbReference type="Proteomes" id="UP000008810"/>
    </source>
</evidence>
<dbReference type="PANTHER" id="PTHR33621:SF8">
    <property type="match status" value="1"/>
</dbReference>
<dbReference type="eggNOG" id="ENOG502S4SM">
    <property type="taxonomic scope" value="Eukaryota"/>
</dbReference>
<dbReference type="PANTHER" id="PTHR33621">
    <property type="entry name" value="ASPARTIC/GLUTAMIC ACID-RICH PROTEIN"/>
    <property type="match status" value="1"/>
</dbReference>
<dbReference type="GeneID" id="100835027"/>
<feature type="compositionally biased region" description="Basic and acidic residues" evidence="1">
    <location>
        <begin position="484"/>
        <end position="494"/>
    </location>
</feature>
<dbReference type="OrthoDB" id="1916794at2759"/>
<dbReference type="OMA" id="ITGEMND"/>
<sequence>MEAMAAMDFSTLSRRELQALSKLNGVRANMSNVAMAEALQSLPSVAGIDEIGTTLCLPTPGKSAMKSVLRASAAVGEDQQQGSPLPRGRRVSVKSPEAIRMDVEGGDDEVKRDLIKEIVRTPGVALRSTSRRARATPAPIPTPAADTLRRSQRSAARKAAAPLEVEVSTTKRSTRKTARSKVMIDLDQDEEVVAAPEEEKVQEEELKEVASDEKCDDPKYEEVTKPLEEGNCKEVEPEQGQEVNSSVVPMGSTLPREGVMEEDAANPQEDAAVEVEQELFSSEKCTPLPAMGDSPILGVLSKAAPEPAIKNVEDASTEDAEGSGNWSPVMEITDEINRASEEKEVAALEAVKEDDFISTGDAAEAPTKAIPASVADYETREGDYISEEKKITAEKLPKADLAEDELDGESSEEDELDEEDLIVDADSDETIEESDSTDVCYDSDEEEEEVIKLSPKILEAEAKDDDFSSDLSAEFDNVNVEDSSEAKTESDDSHVAMLPSSAVNVVVKTLDDYAITEELEGSSEGDNVSEHVETIAKSLNKVTITEDKKEREKEEKQLIFGNEMSLRKLKTAYKKRLIAAKEGEKVITSAEGTRIALAELDDNAGVDC</sequence>
<dbReference type="EnsemblPlants" id="KQK00884">
    <property type="protein sequence ID" value="KQK00884"/>
    <property type="gene ID" value="BRADI_3g52447v3"/>
</dbReference>
<dbReference type="RefSeq" id="XP_003572850.3">
    <property type="nucleotide sequence ID" value="XM_003572802.4"/>
</dbReference>
<feature type="region of interest" description="Disordered" evidence="1">
    <location>
        <begin position="388"/>
        <end position="456"/>
    </location>
</feature>
<accession>I1ICW4</accession>
<organism evidence="2">
    <name type="scientific">Brachypodium distachyon</name>
    <name type="common">Purple false brome</name>
    <name type="synonym">Trachynia distachya</name>
    <dbReference type="NCBI Taxonomy" id="15368"/>
    <lineage>
        <taxon>Eukaryota</taxon>
        <taxon>Viridiplantae</taxon>
        <taxon>Streptophyta</taxon>
        <taxon>Embryophyta</taxon>
        <taxon>Tracheophyta</taxon>
        <taxon>Spermatophyta</taxon>
        <taxon>Magnoliopsida</taxon>
        <taxon>Liliopsida</taxon>
        <taxon>Poales</taxon>
        <taxon>Poaceae</taxon>
        <taxon>BOP clade</taxon>
        <taxon>Pooideae</taxon>
        <taxon>Stipodae</taxon>
        <taxon>Brachypodieae</taxon>
        <taxon>Brachypodium</taxon>
    </lineage>
</organism>
<dbReference type="EMBL" id="CM000882">
    <property type="protein sequence ID" value="KQK00884.1"/>
    <property type="molecule type" value="Genomic_DNA"/>
</dbReference>
<evidence type="ECO:0000256" key="1">
    <source>
        <dbReference type="SAM" id="MobiDB-lite"/>
    </source>
</evidence>
<gene>
    <name evidence="3" type="primary">LOC100835027</name>
    <name evidence="2" type="ORF">BRADI_3g52447v3</name>
</gene>
<reference evidence="2" key="2">
    <citation type="submission" date="2017-06" db="EMBL/GenBank/DDBJ databases">
        <title>WGS assembly of Brachypodium distachyon.</title>
        <authorList>
            <consortium name="The International Brachypodium Initiative"/>
            <person name="Lucas S."/>
            <person name="Harmon-Smith M."/>
            <person name="Lail K."/>
            <person name="Tice H."/>
            <person name="Grimwood J."/>
            <person name="Bruce D."/>
            <person name="Barry K."/>
            <person name="Shu S."/>
            <person name="Lindquist E."/>
            <person name="Wang M."/>
            <person name="Pitluck S."/>
            <person name="Vogel J.P."/>
            <person name="Garvin D.F."/>
            <person name="Mockler T.C."/>
            <person name="Schmutz J."/>
            <person name="Rokhsar D."/>
            <person name="Bevan M.W."/>
        </authorList>
    </citation>
    <scope>NUCLEOTIDE SEQUENCE</scope>
    <source>
        <strain evidence="2">Bd21</strain>
    </source>
</reference>
<dbReference type="KEGG" id="bdi:100835027"/>
<reference evidence="3" key="3">
    <citation type="submission" date="2018-08" db="UniProtKB">
        <authorList>
            <consortium name="EnsemblPlants"/>
        </authorList>
    </citation>
    <scope>IDENTIFICATION</scope>
    <source>
        <strain evidence="3">cv. Bd21</strain>
    </source>
</reference>
<dbReference type="Proteomes" id="UP000008810">
    <property type="component" value="Chromosome 3"/>
</dbReference>
<evidence type="ECO:0000313" key="2">
    <source>
        <dbReference type="EMBL" id="KQK00884.1"/>
    </source>
</evidence>
<proteinExistence type="predicted"/>
<feature type="compositionally biased region" description="Basic and acidic residues" evidence="1">
    <location>
        <begin position="388"/>
        <end position="401"/>
    </location>
</feature>
<feature type="compositionally biased region" description="Acidic residues" evidence="1">
    <location>
        <begin position="402"/>
        <end position="449"/>
    </location>
</feature>
<dbReference type="Gramene" id="KQK00884">
    <property type="protein sequence ID" value="KQK00884"/>
    <property type="gene ID" value="BRADI_3g52447v3"/>
</dbReference>
<feature type="region of interest" description="Disordered" evidence="1">
    <location>
        <begin position="73"/>
        <end position="93"/>
    </location>
</feature>
<feature type="compositionally biased region" description="Basic and acidic residues" evidence="1">
    <location>
        <begin position="197"/>
        <end position="236"/>
    </location>
</feature>
<protein>
    <submittedName>
        <fullName evidence="2 3">Uncharacterized protein</fullName>
    </submittedName>
</protein>
<reference evidence="2 3" key="1">
    <citation type="journal article" date="2010" name="Nature">
        <title>Genome sequencing and analysis of the model grass Brachypodium distachyon.</title>
        <authorList>
            <consortium name="International Brachypodium Initiative"/>
        </authorList>
    </citation>
    <scope>NUCLEOTIDE SEQUENCE [LARGE SCALE GENOMIC DNA]</scope>
    <source>
        <strain evidence="2 3">Bd21</strain>
    </source>
</reference>
<evidence type="ECO:0000313" key="3">
    <source>
        <dbReference type="EnsemblPlants" id="KQK00884"/>
    </source>
</evidence>
<name>I1ICW4_BRADI</name>
<keyword evidence="4" id="KW-1185">Reference proteome</keyword>
<dbReference type="AlphaFoldDB" id="I1ICW4"/>
<feature type="region of interest" description="Disordered" evidence="1">
    <location>
        <begin position="475"/>
        <end position="494"/>
    </location>
</feature>
<dbReference type="HOGENOM" id="CLU_400312_0_0_1"/>